<protein>
    <submittedName>
        <fullName evidence="1">ThiamineS protein</fullName>
    </submittedName>
</protein>
<dbReference type="eggNOG" id="COG1977">
    <property type="taxonomic scope" value="Bacteria"/>
</dbReference>
<dbReference type="Pfam" id="PF02597">
    <property type="entry name" value="ThiS"/>
    <property type="match status" value="1"/>
</dbReference>
<dbReference type="HOGENOM" id="CLU_2398092_0_0_0"/>
<dbReference type="EMBL" id="CP001824">
    <property type="protein sequence ID" value="ACZ40787.1"/>
    <property type="molecule type" value="Genomic_DNA"/>
</dbReference>
<dbReference type="AlphaFoldDB" id="D1CAE4"/>
<dbReference type="STRING" id="479434.Sthe_3387"/>
<evidence type="ECO:0000313" key="2">
    <source>
        <dbReference type="Proteomes" id="UP000002027"/>
    </source>
</evidence>
<reference evidence="2" key="1">
    <citation type="submission" date="2009-11" db="EMBL/GenBank/DDBJ databases">
        <title>The complete chromosome 2 of Sphaerobacter thermophilus DSM 20745.</title>
        <authorList>
            <person name="Lucas S."/>
            <person name="Copeland A."/>
            <person name="Lapidus A."/>
            <person name="Glavina del Rio T."/>
            <person name="Dalin E."/>
            <person name="Tice H."/>
            <person name="Bruce D."/>
            <person name="Goodwin L."/>
            <person name="Pitluck S."/>
            <person name="Kyrpides N."/>
            <person name="Mavromatis K."/>
            <person name="Ivanova N."/>
            <person name="Mikhailova N."/>
            <person name="LaButti K.M."/>
            <person name="Clum A."/>
            <person name="Sun H.I."/>
            <person name="Brettin T."/>
            <person name="Detter J.C."/>
            <person name="Han C."/>
            <person name="Larimer F."/>
            <person name="Land M."/>
            <person name="Hauser L."/>
            <person name="Markowitz V."/>
            <person name="Cheng J.F."/>
            <person name="Hugenholtz P."/>
            <person name="Woyke T."/>
            <person name="Wu D."/>
            <person name="Steenblock K."/>
            <person name="Schneider S."/>
            <person name="Pukall R."/>
            <person name="Goeker M."/>
            <person name="Klenk H.P."/>
            <person name="Eisen J.A."/>
        </authorList>
    </citation>
    <scope>NUCLEOTIDE SEQUENCE [LARGE SCALE GENOMIC DNA]</scope>
    <source>
        <strain evidence="2">ATCC 49802 / DSM 20745 / S 6022</strain>
    </source>
</reference>
<dbReference type="InParanoid" id="D1CAE4"/>
<organism evidence="1 2">
    <name type="scientific">Sphaerobacter thermophilus (strain ATCC 49802 / DSM 20745 / KCCM 41009 / NCIMB 13125 / S 6022)</name>
    <dbReference type="NCBI Taxonomy" id="479434"/>
    <lineage>
        <taxon>Bacteria</taxon>
        <taxon>Pseudomonadati</taxon>
        <taxon>Thermomicrobiota</taxon>
        <taxon>Thermomicrobia</taxon>
        <taxon>Sphaerobacterales</taxon>
        <taxon>Sphaerobacterineae</taxon>
        <taxon>Sphaerobacteraceae</taxon>
        <taxon>Sphaerobacter</taxon>
    </lineage>
</organism>
<proteinExistence type="predicted"/>
<evidence type="ECO:0000313" key="1">
    <source>
        <dbReference type="EMBL" id="ACZ40787.1"/>
    </source>
</evidence>
<keyword evidence="2" id="KW-1185">Reference proteome</keyword>
<name>D1CAE4_SPHTD</name>
<dbReference type="Proteomes" id="UP000002027">
    <property type="component" value="Chromosome 2"/>
</dbReference>
<dbReference type="SUPFAM" id="SSF54285">
    <property type="entry name" value="MoaD/ThiS"/>
    <property type="match status" value="1"/>
</dbReference>
<dbReference type="InterPro" id="IPR016155">
    <property type="entry name" value="Mopterin_synth/thiamin_S_b"/>
</dbReference>
<dbReference type="InterPro" id="IPR012675">
    <property type="entry name" value="Beta-grasp_dom_sf"/>
</dbReference>
<reference evidence="1 2" key="2">
    <citation type="journal article" date="2010" name="Stand. Genomic Sci.">
        <title>Complete genome sequence of Desulfohalobium retbaense type strain (HR(100)).</title>
        <authorList>
            <person name="Spring S."/>
            <person name="Nolan M."/>
            <person name="Lapidus A."/>
            <person name="Glavina Del Rio T."/>
            <person name="Copeland A."/>
            <person name="Tice H."/>
            <person name="Cheng J.F."/>
            <person name="Lucas S."/>
            <person name="Land M."/>
            <person name="Chen F."/>
            <person name="Bruce D."/>
            <person name="Goodwin L."/>
            <person name="Pitluck S."/>
            <person name="Ivanova N."/>
            <person name="Mavromatis K."/>
            <person name="Mikhailova N."/>
            <person name="Pati A."/>
            <person name="Chen A."/>
            <person name="Palaniappan K."/>
            <person name="Hauser L."/>
            <person name="Chang Y.J."/>
            <person name="Jeffries C.D."/>
            <person name="Munk C."/>
            <person name="Kiss H."/>
            <person name="Chain P."/>
            <person name="Han C."/>
            <person name="Brettin T."/>
            <person name="Detter J.C."/>
            <person name="Schuler E."/>
            <person name="Goker M."/>
            <person name="Rohde M."/>
            <person name="Bristow J."/>
            <person name="Eisen J.A."/>
            <person name="Markowitz V."/>
            <person name="Hugenholtz P."/>
            <person name="Kyrpides N.C."/>
            <person name="Klenk H.P."/>
        </authorList>
    </citation>
    <scope>NUCLEOTIDE SEQUENCE [LARGE SCALE GENOMIC DNA]</scope>
    <source>
        <strain evidence="2">ATCC 49802 / DSM 20745 / S 6022</strain>
    </source>
</reference>
<dbReference type="InterPro" id="IPR003749">
    <property type="entry name" value="ThiS/MoaD-like"/>
</dbReference>
<dbReference type="RefSeq" id="WP_012873822.1">
    <property type="nucleotide sequence ID" value="NC_013524.1"/>
</dbReference>
<sequence>MHQAATTVHVELFGVPRLLAGRKTIAVAGETLGALSRALLDACPALAERVIDPRTGWLTEGYMFVVNDRFSRDPTFPVAPGSSVLLVSSVAGG</sequence>
<dbReference type="OrthoDB" id="166639at2"/>
<accession>D1CAE4</accession>
<dbReference type="KEGG" id="sti:Sthe_3387"/>
<gene>
    <name evidence="1" type="ordered locus">Sthe_3387</name>
</gene>
<dbReference type="Gene3D" id="3.10.20.30">
    <property type="match status" value="1"/>
</dbReference>